<sequence length="415" mass="48435">MKLPYLIPILTIMLRSKCSFAWCNGASASICAGCYECGATVRPTFIIQHAISNTSSVVKIILQRRRRIWAREIVINIVVVVKIVVVTRIGKFLFLIVLSYVMKEEVARSLNEKVGKILSIFDQPSTSKKTFNDLELSPEGKSSACEGMRNENVSNDKNDAEKARDVKHKNSLKKGKREHPDSSDIEEGRKVPKKSLKLDITSSESEFQDDSLSELQSDSDNEKDENLKSVSHKRELKRKYERKREQEREEREREREREEREQEFRSDDEESEQEFRSDDEENLLGDDNRENNERQIAASRDRERERNYQANRRRERDQERINQANRRRERGQERINLIPRVCERRDHAGRVMLPLRNRNKGPVDIAAALNPVTLTRRAFQVRVMDLLQNFFAVSWYPILKLPVLSLIQWALGPIL</sequence>
<keyword evidence="3" id="KW-0732">Signal</keyword>
<feature type="region of interest" description="Disordered" evidence="1">
    <location>
        <begin position="131"/>
        <end position="328"/>
    </location>
</feature>
<gene>
    <name evidence="4" type="ORF">TBRA_LOCUS4833</name>
</gene>
<feature type="compositionally biased region" description="Basic and acidic residues" evidence="1">
    <location>
        <begin position="286"/>
        <end position="320"/>
    </location>
</feature>
<feature type="compositionally biased region" description="Basic and acidic residues" evidence="1">
    <location>
        <begin position="178"/>
        <end position="190"/>
    </location>
</feature>
<feature type="compositionally biased region" description="Basic residues" evidence="1">
    <location>
        <begin position="230"/>
        <end position="241"/>
    </location>
</feature>
<name>A0A6H5I692_9HYME</name>
<feature type="compositionally biased region" description="Acidic residues" evidence="1">
    <location>
        <begin position="266"/>
        <end position="284"/>
    </location>
</feature>
<evidence type="ECO:0000256" key="3">
    <source>
        <dbReference type="SAM" id="SignalP"/>
    </source>
</evidence>
<dbReference type="AlphaFoldDB" id="A0A6H5I692"/>
<dbReference type="Proteomes" id="UP000479190">
    <property type="component" value="Unassembled WGS sequence"/>
</dbReference>
<proteinExistence type="predicted"/>
<keyword evidence="5" id="KW-1185">Reference proteome</keyword>
<evidence type="ECO:0000256" key="1">
    <source>
        <dbReference type="SAM" id="MobiDB-lite"/>
    </source>
</evidence>
<reference evidence="4 5" key="1">
    <citation type="submission" date="2020-02" db="EMBL/GenBank/DDBJ databases">
        <authorList>
            <person name="Ferguson B K."/>
        </authorList>
    </citation>
    <scope>NUCLEOTIDE SEQUENCE [LARGE SCALE GENOMIC DNA]</scope>
</reference>
<feature type="signal peptide" evidence="3">
    <location>
        <begin position="1"/>
        <end position="21"/>
    </location>
</feature>
<keyword evidence="2" id="KW-0472">Membrane</keyword>
<evidence type="ECO:0000313" key="4">
    <source>
        <dbReference type="EMBL" id="CAB0032909.1"/>
    </source>
</evidence>
<feature type="compositionally biased region" description="Basic and acidic residues" evidence="1">
    <location>
        <begin position="154"/>
        <end position="164"/>
    </location>
</feature>
<feature type="transmembrane region" description="Helical" evidence="2">
    <location>
        <begin position="73"/>
        <end position="102"/>
    </location>
</feature>
<evidence type="ECO:0000313" key="5">
    <source>
        <dbReference type="Proteomes" id="UP000479190"/>
    </source>
</evidence>
<feature type="compositionally biased region" description="Basic residues" evidence="1">
    <location>
        <begin position="165"/>
        <end position="177"/>
    </location>
</feature>
<accession>A0A6H5I692</accession>
<organism evidence="4 5">
    <name type="scientific">Trichogramma brassicae</name>
    <dbReference type="NCBI Taxonomy" id="86971"/>
    <lineage>
        <taxon>Eukaryota</taxon>
        <taxon>Metazoa</taxon>
        <taxon>Ecdysozoa</taxon>
        <taxon>Arthropoda</taxon>
        <taxon>Hexapoda</taxon>
        <taxon>Insecta</taxon>
        <taxon>Pterygota</taxon>
        <taxon>Neoptera</taxon>
        <taxon>Endopterygota</taxon>
        <taxon>Hymenoptera</taxon>
        <taxon>Apocrita</taxon>
        <taxon>Proctotrupomorpha</taxon>
        <taxon>Chalcidoidea</taxon>
        <taxon>Trichogrammatidae</taxon>
        <taxon>Trichogramma</taxon>
    </lineage>
</organism>
<dbReference type="EMBL" id="CADCXV010000693">
    <property type="protein sequence ID" value="CAB0032909.1"/>
    <property type="molecule type" value="Genomic_DNA"/>
</dbReference>
<keyword evidence="2" id="KW-0812">Transmembrane</keyword>
<feature type="compositionally biased region" description="Basic and acidic residues" evidence="1">
    <location>
        <begin position="242"/>
        <end position="265"/>
    </location>
</feature>
<feature type="chain" id="PRO_5026086757" evidence="3">
    <location>
        <begin position="22"/>
        <end position="415"/>
    </location>
</feature>
<keyword evidence="2" id="KW-1133">Transmembrane helix</keyword>
<dbReference type="OrthoDB" id="10601500at2759"/>
<evidence type="ECO:0000256" key="2">
    <source>
        <dbReference type="SAM" id="Phobius"/>
    </source>
</evidence>
<feature type="compositionally biased region" description="Acidic residues" evidence="1">
    <location>
        <begin position="206"/>
        <end position="223"/>
    </location>
</feature>
<protein>
    <submittedName>
        <fullName evidence="4">Uncharacterized protein</fullName>
    </submittedName>
</protein>